<evidence type="ECO:0000256" key="1">
    <source>
        <dbReference type="ARBA" id="ARBA00004123"/>
    </source>
</evidence>
<dbReference type="Gene3D" id="3.10.20.90">
    <property type="entry name" value="Phosphatidylinositol 3-kinase Catalytic Subunit, Chain A, domain 1"/>
    <property type="match status" value="1"/>
</dbReference>
<keyword evidence="5" id="KW-0862">Zinc</keyword>
<keyword evidence="2" id="KW-0507">mRNA processing</keyword>
<evidence type="ECO:0000259" key="9">
    <source>
        <dbReference type="PROSITE" id="PS50089"/>
    </source>
</evidence>
<feature type="domain" description="RING-type" evidence="9">
    <location>
        <begin position="309"/>
        <end position="349"/>
    </location>
</feature>
<keyword evidence="13" id="KW-1185">Reference proteome</keyword>
<feature type="compositionally biased region" description="Basic and acidic residues" evidence="8">
    <location>
        <begin position="495"/>
        <end position="516"/>
    </location>
</feature>
<feature type="region of interest" description="Disordered" evidence="8">
    <location>
        <begin position="102"/>
        <end position="141"/>
    </location>
</feature>
<dbReference type="PROSITE" id="PS50089">
    <property type="entry name" value="ZF_RING_2"/>
    <property type="match status" value="1"/>
</dbReference>
<reference evidence="12 13" key="1">
    <citation type="submission" date="2023-03" db="EMBL/GenBank/DDBJ databases">
        <title>Mating type loci evolution in Malassezia.</title>
        <authorList>
            <person name="Coelho M.A."/>
        </authorList>
    </citation>
    <scope>NUCLEOTIDE SEQUENCE [LARGE SCALE GENOMIC DNA]</scope>
    <source>
        <strain evidence="12 13">CBS 13387</strain>
    </source>
</reference>
<dbReference type="InterPro" id="IPR013083">
    <property type="entry name" value="Znf_RING/FYVE/PHD"/>
</dbReference>
<evidence type="ECO:0000256" key="7">
    <source>
        <dbReference type="PROSITE-ProRule" id="PRU00047"/>
    </source>
</evidence>
<dbReference type="SMART" id="SM01180">
    <property type="entry name" value="DWNN"/>
    <property type="match status" value="1"/>
</dbReference>
<dbReference type="PROSITE" id="PS50158">
    <property type="entry name" value="ZF_CCHC"/>
    <property type="match status" value="1"/>
</dbReference>
<keyword evidence="3" id="KW-0479">Metal-binding</keyword>
<evidence type="ECO:0000256" key="5">
    <source>
        <dbReference type="ARBA" id="ARBA00022833"/>
    </source>
</evidence>
<dbReference type="SUPFAM" id="SSF57756">
    <property type="entry name" value="Retrovirus zinc finger-like domains"/>
    <property type="match status" value="1"/>
</dbReference>
<feature type="domain" description="CCHC-type" evidence="10">
    <location>
        <begin position="213"/>
        <end position="227"/>
    </location>
</feature>
<accession>A0AAJ5YYP1</accession>
<dbReference type="GO" id="GO:0006397">
    <property type="term" value="P:mRNA processing"/>
    <property type="evidence" value="ECO:0007669"/>
    <property type="project" value="UniProtKB-KW"/>
</dbReference>
<evidence type="ECO:0000256" key="3">
    <source>
        <dbReference type="ARBA" id="ARBA00022723"/>
    </source>
</evidence>
<dbReference type="InterPro" id="IPR025829">
    <property type="entry name" value="Zn_knuckle_CX2CX3GHX4C"/>
</dbReference>
<proteinExistence type="predicted"/>
<feature type="compositionally biased region" description="Low complexity" evidence="8">
    <location>
        <begin position="415"/>
        <end position="435"/>
    </location>
</feature>
<organism evidence="12 13">
    <name type="scientific">Malassezia arunalokei</name>
    <dbReference type="NCBI Taxonomy" id="1514897"/>
    <lineage>
        <taxon>Eukaryota</taxon>
        <taxon>Fungi</taxon>
        <taxon>Dikarya</taxon>
        <taxon>Basidiomycota</taxon>
        <taxon>Ustilaginomycotina</taxon>
        <taxon>Malasseziomycetes</taxon>
        <taxon>Malasseziales</taxon>
        <taxon>Malasseziaceae</taxon>
        <taxon>Malassezia</taxon>
    </lineage>
</organism>
<evidence type="ECO:0000259" key="11">
    <source>
        <dbReference type="PROSITE" id="PS51282"/>
    </source>
</evidence>
<evidence type="ECO:0000313" key="13">
    <source>
        <dbReference type="Proteomes" id="UP001217582"/>
    </source>
</evidence>
<dbReference type="GO" id="GO:0061630">
    <property type="term" value="F:ubiquitin protein ligase activity"/>
    <property type="evidence" value="ECO:0007669"/>
    <property type="project" value="InterPro"/>
</dbReference>
<keyword evidence="4 7" id="KW-0863">Zinc-finger</keyword>
<name>A0AAJ5YYP1_9BASI</name>
<dbReference type="PROSITE" id="PS51282">
    <property type="entry name" value="DWNN"/>
    <property type="match status" value="1"/>
</dbReference>
<dbReference type="GO" id="GO:0008270">
    <property type="term" value="F:zinc ion binding"/>
    <property type="evidence" value="ECO:0007669"/>
    <property type="project" value="UniProtKB-KW"/>
</dbReference>
<gene>
    <name evidence="12" type="primary">MPE1</name>
    <name evidence="12" type="ORF">MARU1_000603</name>
</gene>
<dbReference type="InterPro" id="IPR033489">
    <property type="entry name" value="RBBP6"/>
</dbReference>
<dbReference type="Pfam" id="PF08783">
    <property type="entry name" value="DWNN"/>
    <property type="match status" value="1"/>
</dbReference>
<protein>
    <submittedName>
        <fullName evidence="12">Protein mpe1</fullName>
    </submittedName>
</protein>
<dbReference type="GO" id="GO:0003676">
    <property type="term" value="F:nucleic acid binding"/>
    <property type="evidence" value="ECO:0007669"/>
    <property type="project" value="InterPro"/>
</dbReference>
<dbReference type="Proteomes" id="UP001217582">
    <property type="component" value="Chromosome 1"/>
</dbReference>
<evidence type="ECO:0000256" key="4">
    <source>
        <dbReference type="ARBA" id="ARBA00022771"/>
    </source>
</evidence>
<sequence length="516" mass="57021">MATSAVYYKFRSQREPQRLTFDGTGISVWELKREILLQNKMGKGTDFDLCVYNADTDEEYKDDNFSIPRATHVTVRRLPASKPGRGTAQLYVTDTLAPTAAAGLDVPAPPPPPTAQSMPYRGPMSKRFDGRDAPATSEPSAPIQSAVIDHQQDEASKIAAMFQASTEQWEETQERMAHATYRERSGAPRRGPPTGRYAPPAVERPPPPPGFICYRCGQKGHWIQDCPTNDNPEYDNRRFKRTTGIPKSMLRTVEQSTAENMTGVMVTPDGSYVIATPDSGSWQRTRARARPLSKTDVYQSMPSDPTLACPLCTKLMRDAVKASCCQTSFCEECVQTHLFEHDFVCPECEKHIPDLEMLKIDDVLRKKIRAYVEKAIARSEEAFEQGTGVDEEAAQQAAVSEFAATGHEDKGSSDAPPAAEAAAAAAPSENAAAAPAPAPSGPTFQPQMVQQLVMMLQNPQLPMPMRMQLQMQLQFQQMLFFQSFAGMPPPPAPDTTKRPHTDEGAPDRHEKQTRLM</sequence>
<keyword evidence="6" id="KW-0539">Nucleus</keyword>
<evidence type="ECO:0000256" key="2">
    <source>
        <dbReference type="ARBA" id="ARBA00022664"/>
    </source>
</evidence>
<feature type="region of interest" description="Disordered" evidence="8">
    <location>
        <begin position="404"/>
        <end position="444"/>
    </location>
</feature>
<dbReference type="SMART" id="SM00343">
    <property type="entry name" value="ZnF_C2HC"/>
    <property type="match status" value="1"/>
</dbReference>
<dbReference type="InterPro" id="IPR014891">
    <property type="entry name" value="DWNN_domain"/>
</dbReference>
<dbReference type="GO" id="GO:0005634">
    <property type="term" value="C:nucleus"/>
    <property type="evidence" value="ECO:0007669"/>
    <property type="project" value="UniProtKB-SubCell"/>
</dbReference>
<evidence type="ECO:0000256" key="8">
    <source>
        <dbReference type="SAM" id="MobiDB-lite"/>
    </source>
</evidence>
<dbReference type="InterPro" id="IPR001841">
    <property type="entry name" value="Znf_RING"/>
</dbReference>
<dbReference type="InterPro" id="IPR036875">
    <property type="entry name" value="Znf_CCHC_sf"/>
</dbReference>
<dbReference type="PANTHER" id="PTHR15439">
    <property type="entry name" value="RETINOBLASTOMA-BINDING PROTEIN 6"/>
    <property type="match status" value="1"/>
</dbReference>
<feature type="region of interest" description="Disordered" evidence="8">
    <location>
        <begin position="180"/>
        <end position="204"/>
    </location>
</feature>
<dbReference type="Pfam" id="PF13696">
    <property type="entry name" value="zf-CCHC_2"/>
    <property type="match status" value="1"/>
</dbReference>
<dbReference type="Gene3D" id="3.30.40.10">
    <property type="entry name" value="Zinc/RING finger domain, C3HC4 (zinc finger)"/>
    <property type="match status" value="1"/>
</dbReference>
<dbReference type="AlphaFoldDB" id="A0AAJ5YYP1"/>
<dbReference type="EMBL" id="CP119916">
    <property type="protein sequence ID" value="WFD14597.1"/>
    <property type="molecule type" value="Genomic_DNA"/>
</dbReference>
<dbReference type="InterPro" id="IPR001878">
    <property type="entry name" value="Znf_CCHC"/>
</dbReference>
<dbReference type="GO" id="GO:0016567">
    <property type="term" value="P:protein ubiquitination"/>
    <property type="evidence" value="ECO:0007669"/>
    <property type="project" value="InterPro"/>
</dbReference>
<dbReference type="CDD" id="cd16620">
    <property type="entry name" value="vRING-HC-C4C4_RBBP6"/>
    <property type="match status" value="1"/>
</dbReference>
<feature type="region of interest" description="Disordered" evidence="8">
    <location>
        <begin position="484"/>
        <end position="516"/>
    </location>
</feature>
<evidence type="ECO:0000256" key="6">
    <source>
        <dbReference type="ARBA" id="ARBA00023242"/>
    </source>
</evidence>
<dbReference type="GO" id="GO:0006511">
    <property type="term" value="P:ubiquitin-dependent protein catabolic process"/>
    <property type="evidence" value="ECO:0007669"/>
    <property type="project" value="TreeGrafter"/>
</dbReference>
<comment type="subcellular location">
    <subcellularLocation>
        <location evidence="1">Nucleus</location>
    </subcellularLocation>
</comment>
<evidence type="ECO:0000313" key="12">
    <source>
        <dbReference type="EMBL" id="WFD14597.1"/>
    </source>
</evidence>
<dbReference type="Gene3D" id="4.10.60.10">
    <property type="entry name" value="Zinc finger, CCHC-type"/>
    <property type="match status" value="1"/>
</dbReference>
<dbReference type="PANTHER" id="PTHR15439:SF0">
    <property type="entry name" value="CELL DIVISION CYCLE AND APOPTOSIS REGULATOR PROTEIN 1-RELATED"/>
    <property type="match status" value="1"/>
</dbReference>
<dbReference type="SUPFAM" id="SSF57850">
    <property type="entry name" value="RING/U-box"/>
    <property type="match status" value="1"/>
</dbReference>
<feature type="domain" description="DWNN" evidence="11">
    <location>
        <begin position="6"/>
        <end position="79"/>
    </location>
</feature>
<evidence type="ECO:0000259" key="10">
    <source>
        <dbReference type="PROSITE" id="PS50158"/>
    </source>
</evidence>